<comment type="caution">
    <text evidence="2">The sequence shown here is derived from an EMBL/GenBank/DDBJ whole genome shotgun (WGS) entry which is preliminary data.</text>
</comment>
<feature type="non-terminal residue" evidence="2">
    <location>
        <position position="94"/>
    </location>
</feature>
<dbReference type="AlphaFoldDB" id="A0A5E4D6Z1"/>
<dbReference type="Proteomes" id="UP000335636">
    <property type="component" value="Unassembled WGS sequence"/>
</dbReference>
<dbReference type="EMBL" id="CABDUW010004012">
    <property type="protein sequence ID" value="VTJ90014.1"/>
    <property type="molecule type" value="Genomic_DNA"/>
</dbReference>
<protein>
    <submittedName>
        <fullName evidence="2">Uncharacterized protein</fullName>
    </submittedName>
</protein>
<organism evidence="2 3">
    <name type="scientific">Marmota monax</name>
    <name type="common">Woodchuck</name>
    <dbReference type="NCBI Taxonomy" id="9995"/>
    <lineage>
        <taxon>Eukaryota</taxon>
        <taxon>Metazoa</taxon>
        <taxon>Chordata</taxon>
        <taxon>Craniata</taxon>
        <taxon>Vertebrata</taxon>
        <taxon>Euteleostomi</taxon>
        <taxon>Mammalia</taxon>
        <taxon>Eutheria</taxon>
        <taxon>Euarchontoglires</taxon>
        <taxon>Glires</taxon>
        <taxon>Rodentia</taxon>
        <taxon>Sciuromorpha</taxon>
        <taxon>Sciuridae</taxon>
        <taxon>Xerinae</taxon>
        <taxon>Marmotini</taxon>
        <taxon>Marmota</taxon>
    </lineage>
</organism>
<reference evidence="2" key="1">
    <citation type="submission" date="2019-04" db="EMBL/GenBank/DDBJ databases">
        <authorList>
            <person name="Alioto T."/>
            <person name="Alioto T."/>
        </authorList>
    </citation>
    <scope>NUCLEOTIDE SEQUENCE [LARGE SCALE GENOMIC DNA]</scope>
</reference>
<evidence type="ECO:0000313" key="3">
    <source>
        <dbReference type="Proteomes" id="UP000335636"/>
    </source>
</evidence>
<evidence type="ECO:0000313" key="2">
    <source>
        <dbReference type="EMBL" id="VTJ90014.1"/>
    </source>
</evidence>
<proteinExistence type="predicted"/>
<gene>
    <name evidence="2" type="ORF">MONAX_5E007672</name>
</gene>
<accession>A0A5E4D6Z1</accession>
<feature type="region of interest" description="Disordered" evidence="1">
    <location>
        <begin position="22"/>
        <end position="44"/>
    </location>
</feature>
<evidence type="ECO:0000256" key="1">
    <source>
        <dbReference type="SAM" id="MobiDB-lite"/>
    </source>
</evidence>
<name>A0A5E4D6Z1_MARMO</name>
<keyword evidence="3" id="KW-1185">Reference proteome</keyword>
<sequence>MAQLSQSSGSSIVLKPEFPLALPETPASLDPRPGPPSRLARHAPALPLGPKPCCSCSAKRCSALLAQAGRGAQESSECEWWLRHMATRPQSAQS</sequence>